<sequence>MRNFLVAGSQVTAASIGSPGSAGLAMWMSLCGNISHQSTYCAIPFTRRADEPPCSTTSFHQPSMPAQETPQTSCAAGQLILGWIQRACADRKSVGWAALARDRGGGRRRSTSAVTLAEAQVRAAFGDWPRIPAGTATAVRRREPGHAEPHFLARLAERMPRDEEPVADAYLAMLDALLPDRDMSSTKGEMLVDLALDLDLGRNELVALHVSYERDLAREAGADEVVTDEERHDLLTVATLLALDHAVVDQILDEERAAASSGSRLGGLALRPGDKVVLTGSMARGREEIVEQAASAGVRVTGRVCRQARVVAAADPNSLPGKVRELGVPVVPEDAFLAVLDRLAELVSAPVVTIEPAITMCLNAEVSRAGDA</sequence>
<accession>A0A1I5YV39</accession>
<evidence type="ECO:0008006" key="3">
    <source>
        <dbReference type="Google" id="ProtNLM"/>
    </source>
</evidence>
<dbReference type="EMBL" id="FOWC01000013">
    <property type="protein sequence ID" value="SFQ47915.1"/>
    <property type="molecule type" value="Genomic_DNA"/>
</dbReference>
<reference evidence="2" key="1">
    <citation type="submission" date="2016-10" db="EMBL/GenBank/DDBJ databases">
        <authorList>
            <person name="Varghese N."/>
            <person name="Submissions S."/>
        </authorList>
    </citation>
    <scope>NUCLEOTIDE SEQUENCE [LARGE SCALE GENOMIC DNA]</scope>
    <source>
        <strain evidence="2">DSM 44637</strain>
    </source>
</reference>
<dbReference type="InterPro" id="IPR036420">
    <property type="entry name" value="BRCT_dom_sf"/>
</dbReference>
<name>A0A1I5YV39_9PSEU</name>
<dbReference type="Proteomes" id="UP000199137">
    <property type="component" value="Unassembled WGS sequence"/>
</dbReference>
<evidence type="ECO:0000313" key="1">
    <source>
        <dbReference type="EMBL" id="SFQ47915.1"/>
    </source>
</evidence>
<evidence type="ECO:0000313" key="2">
    <source>
        <dbReference type="Proteomes" id="UP000199137"/>
    </source>
</evidence>
<dbReference type="AlphaFoldDB" id="A0A1I5YV39"/>
<dbReference type="Gene3D" id="3.40.50.10190">
    <property type="entry name" value="BRCT domain"/>
    <property type="match status" value="1"/>
</dbReference>
<gene>
    <name evidence="1" type="ORF">SAMN05421854_11341</name>
</gene>
<dbReference type="STRING" id="112413.SAMN05421854_11341"/>
<proteinExistence type="predicted"/>
<organism evidence="1 2">
    <name type="scientific">Amycolatopsis rubida</name>
    <dbReference type="NCBI Taxonomy" id="112413"/>
    <lineage>
        <taxon>Bacteria</taxon>
        <taxon>Bacillati</taxon>
        <taxon>Actinomycetota</taxon>
        <taxon>Actinomycetes</taxon>
        <taxon>Pseudonocardiales</taxon>
        <taxon>Pseudonocardiaceae</taxon>
        <taxon>Amycolatopsis</taxon>
    </lineage>
</organism>
<protein>
    <recommendedName>
        <fullName evidence="3">BRCT domain-containing protein</fullName>
    </recommendedName>
</protein>